<reference evidence="1" key="1">
    <citation type="journal article" date="2021" name="PeerJ">
        <title>Extensive microbial diversity within the chicken gut microbiome revealed by metagenomics and culture.</title>
        <authorList>
            <person name="Gilroy R."/>
            <person name="Ravi A."/>
            <person name="Getino M."/>
            <person name="Pursley I."/>
            <person name="Horton D.L."/>
            <person name="Alikhan N.F."/>
            <person name="Baker D."/>
            <person name="Gharbi K."/>
            <person name="Hall N."/>
            <person name="Watson M."/>
            <person name="Adriaenssens E.M."/>
            <person name="Foster-Nyarko E."/>
            <person name="Jarju S."/>
            <person name="Secka A."/>
            <person name="Antonio M."/>
            <person name="Oren A."/>
            <person name="Chaudhuri R.R."/>
            <person name="La Ragione R."/>
            <person name="Hildebrand F."/>
            <person name="Pallen M.J."/>
        </authorList>
    </citation>
    <scope>NUCLEOTIDE SEQUENCE</scope>
    <source>
        <strain evidence="1">CHK192-19661</strain>
    </source>
</reference>
<dbReference type="AlphaFoldDB" id="A0A9D2IHL5"/>
<dbReference type="Proteomes" id="UP000824025">
    <property type="component" value="Unassembled WGS sequence"/>
</dbReference>
<organism evidence="1 2">
    <name type="scientific">Candidatus Borkfalkia avicola</name>
    <dbReference type="NCBI Taxonomy" id="2838503"/>
    <lineage>
        <taxon>Bacteria</taxon>
        <taxon>Bacillati</taxon>
        <taxon>Bacillota</taxon>
        <taxon>Clostridia</taxon>
        <taxon>Christensenellales</taxon>
        <taxon>Christensenellaceae</taxon>
        <taxon>Candidatus Borkfalkia</taxon>
    </lineage>
</organism>
<proteinExistence type="predicted"/>
<name>A0A9D2IHL5_9FIRM</name>
<evidence type="ECO:0008006" key="3">
    <source>
        <dbReference type="Google" id="ProtNLM"/>
    </source>
</evidence>
<dbReference type="EMBL" id="DXCF01000014">
    <property type="protein sequence ID" value="HIZ09370.1"/>
    <property type="molecule type" value="Genomic_DNA"/>
</dbReference>
<protein>
    <recommendedName>
        <fullName evidence="3">DUF892 family protein</fullName>
    </recommendedName>
</protein>
<reference evidence="1" key="2">
    <citation type="submission" date="2021-04" db="EMBL/GenBank/DDBJ databases">
        <authorList>
            <person name="Gilroy R."/>
        </authorList>
    </citation>
    <scope>NUCLEOTIDE SEQUENCE</scope>
    <source>
        <strain evidence="1">CHK192-19661</strain>
    </source>
</reference>
<gene>
    <name evidence="1" type="ORF">H9726_02660</name>
</gene>
<sequence length="147" mass="16374">MEGKKASELLAEIYRNTHYALQSISDILPETQEGELKEELKKMHDGYEKISGKAALCARSRGMELKEPNPLKKAMMWGSIKMNTLKDGSEEHIAEMLTQGTVTGITALARSIGEAESAEGDGEVISLAHELLEMEQSYEQTLKNYLR</sequence>
<accession>A0A9D2IHL5</accession>
<evidence type="ECO:0000313" key="2">
    <source>
        <dbReference type="Proteomes" id="UP000824025"/>
    </source>
</evidence>
<evidence type="ECO:0000313" key="1">
    <source>
        <dbReference type="EMBL" id="HIZ09370.1"/>
    </source>
</evidence>
<comment type="caution">
    <text evidence="1">The sequence shown here is derived from an EMBL/GenBank/DDBJ whole genome shotgun (WGS) entry which is preliminary data.</text>
</comment>